<sequence>MTSDDEVRLAEGFVTGDEAALRAAYDRWGRLVFALGLRSLPDRVDAEDITQQTFVTAWRGRHTFDPRRGTLPAWLLGIARRQVADRLRVLQREARLQRVLERTEDPPAPEPSADRVLDRIVAADELTHLVPQQRRVIELAFYDDLTHAQIAAVTGLPLGTVKSHLRRGIERLRTRREVEGAASRP</sequence>
<evidence type="ECO:0000256" key="3">
    <source>
        <dbReference type="ARBA" id="ARBA00023082"/>
    </source>
</evidence>
<feature type="domain" description="RNA polymerase sigma-70 region 4" evidence="8">
    <location>
        <begin position="127"/>
        <end position="173"/>
    </location>
</feature>
<keyword evidence="4 6" id="KW-0238">DNA-binding</keyword>
<evidence type="ECO:0000256" key="5">
    <source>
        <dbReference type="ARBA" id="ARBA00023163"/>
    </source>
</evidence>
<dbReference type="InterPro" id="IPR000838">
    <property type="entry name" value="RNA_pol_sigma70_ECF_CS"/>
</dbReference>
<dbReference type="InterPro" id="IPR007630">
    <property type="entry name" value="RNA_pol_sigma70_r4"/>
</dbReference>
<proteinExistence type="inferred from homology"/>
<evidence type="ECO:0000259" key="8">
    <source>
        <dbReference type="Pfam" id="PF04545"/>
    </source>
</evidence>
<dbReference type="InterPro" id="IPR039425">
    <property type="entry name" value="RNA_pol_sigma-70-like"/>
</dbReference>
<dbReference type="Pfam" id="PF04545">
    <property type="entry name" value="Sigma70_r4"/>
    <property type="match status" value="1"/>
</dbReference>
<feature type="domain" description="RNA polymerase sigma-70 region 2" evidence="7">
    <location>
        <begin position="25"/>
        <end position="92"/>
    </location>
</feature>
<evidence type="ECO:0000313" key="10">
    <source>
        <dbReference type="Proteomes" id="UP001595909"/>
    </source>
</evidence>
<name>A0ABV9RMA2_9PSEU</name>
<keyword evidence="3 6" id="KW-0731">Sigma factor</keyword>
<dbReference type="Proteomes" id="UP001595909">
    <property type="component" value="Unassembled WGS sequence"/>
</dbReference>
<dbReference type="CDD" id="cd06171">
    <property type="entry name" value="Sigma70_r4"/>
    <property type="match status" value="1"/>
</dbReference>
<dbReference type="InterPro" id="IPR013324">
    <property type="entry name" value="RNA_pol_sigma_r3/r4-like"/>
</dbReference>
<gene>
    <name evidence="9" type="ORF">ACFPEL_23100</name>
</gene>
<organism evidence="9 10">
    <name type="scientific">Actinomycetospora chibensis</name>
    <dbReference type="NCBI Taxonomy" id="663606"/>
    <lineage>
        <taxon>Bacteria</taxon>
        <taxon>Bacillati</taxon>
        <taxon>Actinomycetota</taxon>
        <taxon>Actinomycetes</taxon>
        <taxon>Pseudonocardiales</taxon>
        <taxon>Pseudonocardiaceae</taxon>
        <taxon>Actinomycetospora</taxon>
    </lineage>
</organism>
<keyword evidence="10" id="KW-1185">Reference proteome</keyword>
<dbReference type="PANTHER" id="PTHR43133:SF62">
    <property type="entry name" value="RNA POLYMERASE SIGMA FACTOR SIGZ"/>
    <property type="match status" value="1"/>
</dbReference>
<dbReference type="InterPro" id="IPR007627">
    <property type="entry name" value="RNA_pol_sigma70_r2"/>
</dbReference>
<comment type="caution">
    <text evidence="9">The sequence shown here is derived from an EMBL/GenBank/DDBJ whole genome shotgun (WGS) entry which is preliminary data.</text>
</comment>
<dbReference type="Gene3D" id="1.10.1740.10">
    <property type="match status" value="1"/>
</dbReference>
<evidence type="ECO:0000256" key="4">
    <source>
        <dbReference type="ARBA" id="ARBA00023125"/>
    </source>
</evidence>
<evidence type="ECO:0000256" key="2">
    <source>
        <dbReference type="ARBA" id="ARBA00023015"/>
    </source>
</evidence>
<evidence type="ECO:0000259" key="7">
    <source>
        <dbReference type="Pfam" id="PF04542"/>
    </source>
</evidence>
<dbReference type="SUPFAM" id="SSF88946">
    <property type="entry name" value="Sigma2 domain of RNA polymerase sigma factors"/>
    <property type="match status" value="1"/>
</dbReference>
<dbReference type="NCBIfam" id="TIGR02937">
    <property type="entry name" value="sigma70-ECF"/>
    <property type="match status" value="1"/>
</dbReference>
<accession>A0ABV9RMA2</accession>
<dbReference type="PROSITE" id="PS01063">
    <property type="entry name" value="SIGMA70_ECF"/>
    <property type="match status" value="1"/>
</dbReference>
<dbReference type="Pfam" id="PF04542">
    <property type="entry name" value="Sigma70_r2"/>
    <property type="match status" value="1"/>
</dbReference>
<keyword evidence="2 6" id="KW-0805">Transcription regulation</keyword>
<dbReference type="EMBL" id="JBHSIM010000049">
    <property type="protein sequence ID" value="MFC4835316.1"/>
    <property type="molecule type" value="Genomic_DNA"/>
</dbReference>
<dbReference type="Gene3D" id="1.10.10.10">
    <property type="entry name" value="Winged helix-like DNA-binding domain superfamily/Winged helix DNA-binding domain"/>
    <property type="match status" value="1"/>
</dbReference>
<dbReference type="InterPro" id="IPR013325">
    <property type="entry name" value="RNA_pol_sigma_r2"/>
</dbReference>
<keyword evidence="5 6" id="KW-0804">Transcription</keyword>
<comment type="similarity">
    <text evidence="1 6">Belongs to the sigma-70 factor family. ECF subfamily.</text>
</comment>
<evidence type="ECO:0000313" key="9">
    <source>
        <dbReference type="EMBL" id="MFC4835316.1"/>
    </source>
</evidence>
<dbReference type="RefSeq" id="WP_274187020.1">
    <property type="nucleotide sequence ID" value="NZ_BAABHN010000049.1"/>
</dbReference>
<evidence type="ECO:0000256" key="6">
    <source>
        <dbReference type="RuleBase" id="RU000716"/>
    </source>
</evidence>
<dbReference type="InterPro" id="IPR014284">
    <property type="entry name" value="RNA_pol_sigma-70_dom"/>
</dbReference>
<reference evidence="10" key="1">
    <citation type="journal article" date="2019" name="Int. J. Syst. Evol. Microbiol.">
        <title>The Global Catalogue of Microorganisms (GCM) 10K type strain sequencing project: providing services to taxonomists for standard genome sequencing and annotation.</title>
        <authorList>
            <consortium name="The Broad Institute Genomics Platform"/>
            <consortium name="The Broad Institute Genome Sequencing Center for Infectious Disease"/>
            <person name="Wu L."/>
            <person name="Ma J."/>
        </authorList>
    </citation>
    <scope>NUCLEOTIDE SEQUENCE [LARGE SCALE GENOMIC DNA]</scope>
    <source>
        <strain evidence="10">CCUG 50347</strain>
    </source>
</reference>
<evidence type="ECO:0000256" key="1">
    <source>
        <dbReference type="ARBA" id="ARBA00010641"/>
    </source>
</evidence>
<dbReference type="SUPFAM" id="SSF88659">
    <property type="entry name" value="Sigma3 and sigma4 domains of RNA polymerase sigma factors"/>
    <property type="match status" value="1"/>
</dbReference>
<protein>
    <recommendedName>
        <fullName evidence="6">RNA polymerase sigma factor</fullName>
    </recommendedName>
</protein>
<dbReference type="InterPro" id="IPR036388">
    <property type="entry name" value="WH-like_DNA-bd_sf"/>
</dbReference>
<dbReference type="PANTHER" id="PTHR43133">
    <property type="entry name" value="RNA POLYMERASE ECF-TYPE SIGMA FACTO"/>
    <property type="match status" value="1"/>
</dbReference>